<dbReference type="Proteomes" id="UP000663844">
    <property type="component" value="Unassembled WGS sequence"/>
</dbReference>
<evidence type="ECO:0000313" key="1">
    <source>
        <dbReference type="EMBL" id="CAF4333806.1"/>
    </source>
</evidence>
<protein>
    <submittedName>
        <fullName evidence="1">Uncharacterized protein</fullName>
    </submittedName>
</protein>
<evidence type="ECO:0000313" key="2">
    <source>
        <dbReference type="Proteomes" id="UP000663844"/>
    </source>
</evidence>
<organism evidence="1 2">
    <name type="scientific">Adineta steineri</name>
    <dbReference type="NCBI Taxonomy" id="433720"/>
    <lineage>
        <taxon>Eukaryota</taxon>
        <taxon>Metazoa</taxon>
        <taxon>Spiralia</taxon>
        <taxon>Gnathifera</taxon>
        <taxon>Rotifera</taxon>
        <taxon>Eurotatoria</taxon>
        <taxon>Bdelloidea</taxon>
        <taxon>Adinetida</taxon>
        <taxon>Adinetidae</taxon>
        <taxon>Adineta</taxon>
    </lineage>
</organism>
<dbReference type="AlphaFoldDB" id="A0A820K0L7"/>
<proteinExistence type="predicted"/>
<comment type="caution">
    <text evidence="1">The sequence shown here is derived from an EMBL/GenBank/DDBJ whole genome shotgun (WGS) entry which is preliminary data.</text>
</comment>
<name>A0A820K0L7_9BILA</name>
<gene>
    <name evidence="1" type="ORF">OXD698_LOCUS47841</name>
</gene>
<feature type="non-terminal residue" evidence="1">
    <location>
        <position position="1"/>
    </location>
</feature>
<reference evidence="1" key="1">
    <citation type="submission" date="2021-02" db="EMBL/GenBank/DDBJ databases">
        <authorList>
            <person name="Nowell W R."/>
        </authorList>
    </citation>
    <scope>NUCLEOTIDE SEQUENCE</scope>
</reference>
<dbReference type="EMBL" id="CAJOAZ010019203">
    <property type="protein sequence ID" value="CAF4333806.1"/>
    <property type="molecule type" value="Genomic_DNA"/>
</dbReference>
<accession>A0A820K0L7</accession>
<sequence>DYLFELVDGDHFHFQYSLLVKAKASLQHHRILVIGILGS</sequence>